<dbReference type="PROSITE" id="PS50137">
    <property type="entry name" value="DS_RBD"/>
    <property type="match status" value="2"/>
</dbReference>
<accession>A0A132AKS3</accession>
<dbReference type="SUPFAM" id="SSF54768">
    <property type="entry name" value="dsRNA-binding domain-like"/>
    <property type="match status" value="2"/>
</dbReference>
<feature type="domain" description="DRBM" evidence="4">
    <location>
        <begin position="3"/>
        <end position="70"/>
    </location>
</feature>
<reference evidence="6 9" key="1">
    <citation type="journal article" date="2015" name="Parasit. Vectors">
        <title>Draft genome of the scabies mite.</title>
        <authorList>
            <person name="Rider S.D.Jr."/>
            <person name="Morgan M.S."/>
            <person name="Arlian L.G."/>
        </authorList>
    </citation>
    <scope>NUCLEOTIDE SEQUENCE [LARGE SCALE GENOMIC DNA]</scope>
    <source>
        <strain evidence="6">Arlian Lab</strain>
    </source>
</reference>
<dbReference type="GO" id="GO:0005634">
    <property type="term" value="C:nucleus"/>
    <property type="evidence" value="ECO:0007669"/>
    <property type="project" value="TreeGrafter"/>
</dbReference>
<feature type="region of interest" description="Disordered" evidence="3">
    <location>
        <begin position="89"/>
        <end position="126"/>
    </location>
</feature>
<dbReference type="GO" id="GO:0003725">
    <property type="term" value="F:double-stranded RNA binding"/>
    <property type="evidence" value="ECO:0007669"/>
    <property type="project" value="TreeGrafter"/>
</dbReference>
<feature type="domain" description="DRBM" evidence="4">
    <location>
        <begin position="141"/>
        <end position="211"/>
    </location>
</feature>
<feature type="compositionally biased region" description="Basic and acidic residues" evidence="3">
    <location>
        <begin position="89"/>
        <end position="102"/>
    </location>
</feature>
<dbReference type="InterPro" id="IPR014720">
    <property type="entry name" value="dsRBD_dom"/>
</dbReference>
<name>A0A132AKS3_SARSC</name>
<keyword evidence="8" id="KW-1185">Reference proteome</keyword>
<protein>
    <submittedName>
        <fullName evidence="5">Interferon-inducible double-stranded RNA-dependent protein kinase activator A -like protein A</fullName>
    </submittedName>
    <submittedName>
        <fullName evidence="6">RISC-loading complex subunit-like protein</fullName>
    </submittedName>
</protein>
<dbReference type="GO" id="GO:0070578">
    <property type="term" value="C:RISC-loading complex"/>
    <property type="evidence" value="ECO:0007669"/>
    <property type="project" value="TreeGrafter"/>
</dbReference>
<keyword evidence="5" id="KW-0808">Transferase</keyword>
<evidence type="ECO:0000313" key="6">
    <source>
        <dbReference type="EMBL" id="KPM11602.1"/>
    </source>
</evidence>
<dbReference type="FunFam" id="3.30.160.20:FF:000007">
    <property type="entry name" value="Double-stranded RNA-binding protein Staufen homolog 1"/>
    <property type="match status" value="2"/>
</dbReference>
<dbReference type="Proteomes" id="UP000070412">
    <property type="component" value="Unassembled WGS sequence"/>
</dbReference>
<dbReference type="Pfam" id="PF00035">
    <property type="entry name" value="dsrm"/>
    <property type="match status" value="2"/>
</dbReference>
<dbReference type="SMART" id="SM00358">
    <property type="entry name" value="DSRM"/>
    <property type="match status" value="2"/>
</dbReference>
<dbReference type="GO" id="GO:0030422">
    <property type="term" value="P:siRNA processing"/>
    <property type="evidence" value="ECO:0007669"/>
    <property type="project" value="TreeGrafter"/>
</dbReference>
<evidence type="ECO:0000256" key="2">
    <source>
        <dbReference type="PROSITE-ProRule" id="PRU00266"/>
    </source>
</evidence>
<dbReference type="GO" id="GO:0070920">
    <property type="term" value="P:regulation of regulatory ncRNA processing"/>
    <property type="evidence" value="ECO:0007669"/>
    <property type="project" value="TreeGrafter"/>
</dbReference>
<dbReference type="EnsemblMetazoa" id="SSS_8390s_mrna">
    <property type="protein sequence ID" value="KAF7487757.1"/>
    <property type="gene ID" value="SSS_8390"/>
</dbReference>
<dbReference type="GO" id="GO:0016442">
    <property type="term" value="C:RISC complex"/>
    <property type="evidence" value="ECO:0007669"/>
    <property type="project" value="TreeGrafter"/>
</dbReference>
<gene>
    <name evidence="6" type="ORF">QR98_0101750</name>
    <name evidence="5" type="ORF">SSS_8390</name>
</gene>
<dbReference type="GO" id="GO:0016301">
    <property type="term" value="F:kinase activity"/>
    <property type="evidence" value="ECO:0007669"/>
    <property type="project" value="UniProtKB-KW"/>
</dbReference>
<dbReference type="PANTHER" id="PTHR46205:SF3">
    <property type="entry name" value="LOQUACIOUS, ISOFORM B"/>
    <property type="match status" value="1"/>
</dbReference>
<organism evidence="6 9">
    <name type="scientific">Sarcoptes scabiei</name>
    <name type="common">Itch mite</name>
    <name type="synonym">Acarus scabiei</name>
    <dbReference type="NCBI Taxonomy" id="52283"/>
    <lineage>
        <taxon>Eukaryota</taxon>
        <taxon>Metazoa</taxon>
        <taxon>Ecdysozoa</taxon>
        <taxon>Arthropoda</taxon>
        <taxon>Chelicerata</taxon>
        <taxon>Arachnida</taxon>
        <taxon>Acari</taxon>
        <taxon>Acariformes</taxon>
        <taxon>Sarcoptiformes</taxon>
        <taxon>Astigmata</taxon>
        <taxon>Psoroptidia</taxon>
        <taxon>Sarcoptoidea</taxon>
        <taxon>Sarcoptidae</taxon>
        <taxon>Sarcoptinae</taxon>
        <taxon>Sarcoptes</taxon>
    </lineage>
</organism>
<evidence type="ECO:0000313" key="5">
    <source>
        <dbReference type="EMBL" id="KAF7487757.1"/>
    </source>
</evidence>
<evidence type="ECO:0000313" key="9">
    <source>
        <dbReference type="Proteomes" id="UP000616769"/>
    </source>
</evidence>
<dbReference type="PANTHER" id="PTHR46205">
    <property type="entry name" value="LOQUACIOUS, ISOFORM B"/>
    <property type="match status" value="1"/>
</dbReference>
<feature type="compositionally biased region" description="Polar residues" evidence="3">
    <location>
        <begin position="108"/>
        <end position="123"/>
    </location>
</feature>
<keyword evidence="1 2" id="KW-0694">RNA-binding</keyword>
<dbReference type="GO" id="GO:0035197">
    <property type="term" value="F:siRNA binding"/>
    <property type="evidence" value="ECO:0007669"/>
    <property type="project" value="TreeGrafter"/>
</dbReference>
<keyword evidence="5" id="KW-0418">Kinase</keyword>
<dbReference type="InterPro" id="IPR051247">
    <property type="entry name" value="RLC_Component"/>
</dbReference>
<proteinExistence type="predicted"/>
<reference evidence="8" key="2">
    <citation type="journal article" date="2020" name="PLoS Negl. Trop. Dis.">
        <title>High-quality nuclear genome for Sarcoptes scabiei-A critical resource for a neglected parasite.</title>
        <authorList>
            <person name="Korhonen P.K."/>
            <person name="Gasser R.B."/>
            <person name="Ma G."/>
            <person name="Wang T."/>
            <person name="Stroehlein A.J."/>
            <person name="Young N.D."/>
            <person name="Ang C.S."/>
            <person name="Fernando D.D."/>
            <person name="Lu H.C."/>
            <person name="Taylor S."/>
            <person name="Reynolds S.L."/>
            <person name="Mofiz E."/>
            <person name="Najaraj S.H."/>
            <person name="Gowda H."/>
            <person name="Madugundu A."/>
            <person name="Renuse S."/>
            <person name="Holt D."/>
            <person name="Pandey A."/>
            <person name="Papenfuss A.T."/>
            <person name="Fischer K."/>
        </authorList>
    </citation>
    <scope>NUCLEOTIDE SEQUENCE [LARGE SCALE GENOMIC DNA]</scope>
</reference>
<dbReference type="EMBL" id="JXLN01017538">
    <property type="protein sequence ID" value="KPM11602.1"/>
    <property type="molecule type" value="Genomic_DNA"/>
</dbReference>
<evidence type="ECO:0000313" key="8">
    <source>
        <dbReference type="Proteomes" id="UP000070412"/>
    </source>
</evidence>
<dbReference type="AlphaFoldDB" id="A0A132AKS3"/>
<reference evidence="5" key="3">
    <citation type="submission" date="2020-01" db="EMBL/GenBank/DDBJ databases">
        <authorList>
            <person name="Korhonen P.K.K."/>
            <person name="Guangxu M.G."/>
            <person name="Wang T.W."/>
            <person name="Stroehlein A.J.S."/>
            <person name="Young N.D."/>
            <person name="Ang C.-S.A."/>
            <person name="Fernando D.W.F."/>
            <person name="Lu H.L."/>
            <person name="Taylor S.T."/>
            <person name="Ehtesham M.E.M."/>
            <person name="Najaraj S.H.N."/>
            <person name="Harsha G.H.G."/>
            <person name="Madugundu A.M."/>
            <person name="Renuse S.R."/>
            <person name="Holt D.H."/>
            <person name="Pandey A.P."/>
            <person name="Papenfuss A.P."/>
            <person name="Gasser R.B.G."/>
            <person name="Fischer K.F."/>
        </authorList>
    </citation>
    <scope>NUCLEOTIDE SEQUENCE</scope>
    <source>
        <strain evidence="5">SSS_KF_BRIS2020</strain>
    </source>
</reference>
<dbReference type="VEuPathDB" id="VectorBase:SSCA005103"/>
<evidence type="ECO:0000256" key="3">
    <source>
        <dbReference type="SAM" id="MobiDB-lite"/>
    </source>
</evidence>
<evidence type="ECO:0000256" key="1">
    <source>
        <dbReference type="ARBA" id="ARBA00022884"/>
    </source>
</evidence>
<reference evidence="7" key="4">
    <citation type="submission" date="2022-06" db="UniProtKB">
        <authorList>
            <consortium name="EnsemblMetazoa"/>
        </authorList>
    </citation>
    <scope>IDENTIFICATION</scope>
</reference>
<dbReference type="Gene3D" id="3.30.160.20">
    <property type="match status" value="2"/>
</dbReference>
<dbReference type="EMBL" id="WVUK01000066">
    <property type="protein sequence ID" value="KAF7487757.1"/>
    <property type="molecule type" value="Genomic_DNA"/>
</dbReference>
<evidence type="ECO:0000313" key="7">
    <source>
        <dbReference type="EnsemblMetazoa" id="KAF7487757.1"/>
    </source>
</evidence>
<dbReference type="GO" id="GO:0005737">
    <property type="term" value="C:cytoplasm"/>
    <property type="evidence" value="ECO:0007669"/>
    <property type="project" value="TreeGrafter"/>
</dbReference>
<dbReference type="OrthoDB" id="10056847at2759"/>
<evidence type="ECO:0000259" key="4">
    <source>
        <dbReference type="PROSITE" id="PS50137"/>
    </source>
</evidence>
<sequence length="396" mass="45877">MDTPISLLHLICIHNNTKVDYVLLSREGQVHMPTFTYQVQVNDHCEEASGQSKKKAKHLAAKKMIESLMNDSKLIIKDEVKKIFQKLKSTDDDTKSERDRSESICMKNDSTAGVSRQKTQTENQNDDQKCITSLGVNDLGNPIGKLQEICMKKHWYPPLYEPIGSSGSPHERLFTFECRIENMGISQKGNGKSKKIAKREAAEKMLAFLRDEHLDKVDEILDRIPKRTTLYKNQEHGAKEFNLRNELIAFQNEREKNRQRETEFYRFFSDLKSQPIFRDHMANLQINLQQFLPMYLKENPIEDVEKKITDIANLIHCQLILTLHPGKSQSDHFQYWAELISNREELCNLSILTTWGSDEDLSTARQKALSRLYLLLLSFVSINDTIQFRNVSINAK</sequence>
<dbReference type="Proteomes" id="UP000616769">
    <property type="component" value="Unassembled WGS sequence"/>
</dbReference>